<evidence type="ECO:0000313" key="2">
    <source>
        <dbReference type="Proteomes" id="UP000238701"/>
    </source>
</evidence>
<accession>A0A2U3KY58</accession>
<name>A0A2U3KY58_9BACT</name>
<sequence length="199" mass="22647">MLHRDYSNSVPLRVHIALHRYPAPLMSLQGLRVADRPFRINVGHQCLAVVAYLPCDGQRFGGGSCCIVCLRCTRLLLSESRTRYQQHHRECTHDRSLHRTPLAGHARYEASYGETGSAPKFKILMEGMQKAWVAGRFPILPGARLRLIFYPVFYPRHCAPARNWTQCFGRHEQIRVHRRLGSRCCTCGVGRGGCRGPPR</sequence>
<proteinExistence type="predicted"/>
<organism evidence="1 2">
    <name type="scientific">Candidatus Sulfotelmatobacter kueseliae</name>
    <dbReference type="NCBI Taxonomy" id="2042962"/>
    <lineage>
        <taxon>Bacteria</taxon>
        <taxon>Pseudomonadati</taxon>
        <taxon>Acidobacteriota</taxon>
        <taxon>Terriglobia</taxon>
        <taxon>Terriglobales</taxon>
        <taxon>Candidatus Korobacteraceae</taxon>
        <taxon>Candidatus Sulfotelmatobacter</taxon>
    </lineage>
</organism>
<dbReference type="AlphaFoldDB" id="A0A2U3KY58"/>
<dbReference type="EMBL" id="OMOD01000149">
    <property type="protein sequence ID" value="SPF44595.1"/>
    <property type="molecule type" value="Genomic_DNA"/>
</dbReference>
<dbReference type="Proteomes" id="UP000238701">
    <property type="component" value="Unassembled WGS sequence"/>
</dbReference>
<protein>
    <submittedName>
        <fullName evidence="1">Uncharacterized protein</fullName>
    </submittedName>
</protein>
<reference evidence="2" key="1">
    <citation type="submission" date="2018-02" db="EMBL/GenBank/DDBJ databases">
        <authorList>
            <person name="Hausmann B."/>
        </authorList>
    </citation>
    <scope>NUCLEOTIDE SEQUENCE [LARGE SCALE GENOMIC DNA]</scope>
    <source>
        <strain evidence="2">Peat soil MAG SbA1</strain>
    </source>
</reference>
<gene>
    <name evidence="1" type="ORF">SBA1_540010</name>
</gene>
<evidence type="ECO:0000313" key="1">
    <source>
        <dbReference type="EMBL" id="SPF44595.1"/>
    </source>
</evidence>